<dbReference type="RefSeq" id="WP_193812553.1">
    <property type="nucleotide sequence ID" value="NZ_CP040442.1"/>
</dbReference>
<dbReference type="EMBL" id="CP040442">
    <property type="protein sequence ID" value="QOW09336.1"/>
    <property type="molecule type" value="Genomic_DNA"/>
</dbReference>
<keyword evidence="3" id="KW-1003">Cell membrane</keyword>
<dbReference type="CDD" id="cd17346">
    <property type="entry name" value="MFS_DtpA_like"/>
    <property type="match status" value="1"/>
</dbReference>
<dbReference type="InterPro" id="IPR005279">
    <property type="entry name" value="Dipep/tripep_permease"/>
</dbReference>
<feature type="transmembrane region" description="Helical" evidence="9">
    <location>
        <begin position="21"/>
        <end position="39"/>
    </location>
</feature>
<dbReference type="PROSITE" id="PS01023">
    <property type="entry name" value="PTR2_2"/>
    <property type="match status" value="1"/>
</dbReference>
<comment type="similarity">
    <text evidence="8">Belongs to the major facilitator superfamily. Proton-dependent oligopeptide transporter (POT/PTR) (TC 2.A.17) family.</text>
</comment>
<evidence type="ECO:0000256" key="4">
    <source>
        <dbReference type="ARBA" id="ARBA00022692"/>
    </source>
</evidence>
<evidence type="ECO:0000256" key="1">
    <source>
        <dbReference type="ARBA" id="ARBA00004651"/>
    </source>
</evidence>
<proteinExistence type="inferred from homology"/>
<dbReference type="GO" id="GO:1904680">
    <property type="term" value="F:peptide transmembrane transporter activity"/>
    <property type="evidence" value="ECO:0007669"/>
    <property type="project" value="InterPro"/>
</dbReference>
<dbReference type="AlphaFoldDB" id="A0A7M2Y5G0"/>
<feature type="transmembrane region" description="Helical" evidence="9">
    <location>
        <begin position="430"/>
        <end position="449"/>
    </location>
</feature>
<dbReference type="InterPro" id="IPR018456">
    <property type="entry name" value="PTR2_symporter_CS"/>
</dbReference>
<evidence type="ECO:0000313" key="10">
    <source>
        <dbReference type="EMBL" id="QOW09336.1"/>
    </source>
</evidence>
<dbReference type="PANTHER" id="PTHR23517:SF15">
    <property type="entry name" value="PROTON-DEPENDENT OLIGOPEPTIDE FAMILY TRANSPORT PROTEIN"/>
    <property type="match status" value="1"/>
</dbReference>
<protein>
    <submittedName>
        <fullName evidence="10">Peptide MFS transporter</fullName>
    </submittedName>
</protein>
<feature type="transmembrane region" description="Helical" evidence="9">
    <location>
        <begin position="145"/>
        <end position="168"/>
    </location>
</feature>
<evidence type="ECO:0000256" key="3">
    <source>
        <dbReference type="ARBA" id="ARBA00022475"/>
    </source>
</evidence>
<dbReference type="InterPro" id="IPR050171">
    <property type="entry name" value="MFS_Transporters"/>
</dbReference>
<feature type="transmembrane region" description="Helical" evidence="9">
    <location>
        <begin position="84"/>
        <end position="102"/>
    </location>
</feature>
<keyword evidence="11" id="KW-1185">Reference proteome</keyword>
<evidence type="ECO:0000256" key="7">
    <source>
        <dbReference type="ARBA" id="ARBA00023136"/>
    </source>
</evidence>
<evidence type="ECO:0000256" key="5">
    <source>
        <dbReference type="ARBA" id="ARBA00022856"/>
    </source>
</evidence>
<feature type="transmembrane region" description="Helical" evidence="9">
    <location>
        <begin position="59"/>
        <end position="75"/>
    </location>
</feature>
<keyword evidence="2 8" id="KW-0813">Transport</keyword>
<sequence>MEQKTTRKHPKGLPYLFFTEMWERFGYYLILGIFVLYMIDSEKGGLAFNDKSADDIFGTFIALTYLTPFLGGFLADKLLGYVKAIYIGGTLMGLGYLGVGLFKELPLFYASLGLVILGNGFFKPSISTLLGNLYNEEPYKDNKDAGYNIFYMGINIGAFICNIIAAFMRNKYGWGPAFMTAGVGMFIGLIVFTLGRKHILQANVLKPSQEGDTKISDILLKVFLPAIIAGVIGWMIPGNIFGTDSTDAFIFACIPVIYFYIMLYVKANAEDKRPIGALLAIFAVSLMFWAVFKQNGTALTRWANNYTDRAIPAPLVEPLRAINLIDGKDGVQGKTYEMKEVSVYDDQYRTKKDEAGKPVKEMGQDIYFRNISETERAKLEANPTQEVALYNTELFQSINPAWVIILTPIVVGFFMFLRRKGKEPTTPTKIVLGLFISALSCLVMVGAVYAGNNGMIKVSAIWLILSYGVITLGELCLSPMGLSLVSKLSPPRITALMMGGFFLSTSIGNKLSGVLASFWYEYDNKAYFFIVNFGLLLIATLLGLSILKRLNKIMKERGVN</sequence>
<comment type="subcellular location">
    <subcellularLocation>
        <location evidence="1">Cell membrane</location>
        <topology evidence="1">Multi-pass membrane protein</topology>
    </subcellularLocation>
    <subcellularLocation>
        <location evidence="8">Membrane</location>
        <topology evidence="8">Multi-pass membrane protein</topology>
    </subcellularLocation>
</comment>
<feature type="transmembrane region" description="Helical" evidence="9">
    <location>
        <begin position="526"/>
        <end position="547"/>
    </location>
</feature>
<evidence type="ECO:0000256" key="2">
    <source>
        <dbReference type="ARBA" id="ARBA00022448"/>
    </source>
</evidence>
<keyword evidence="4 8" id="KW-0812">Transmembrane</keyword>
<dbReference type="GO" id="GO:0006857">
    <property type="term" value="P:oligopeptide transport"/>
    <property type="evidence" value="ECO:0007669"/>
    <property type="project" value="InterPro"/>
</dbReference>
<dbReference type="PANTHER" id="PTHR23517">
    <property type="entry name" value="RESISTANCE PROTEIN MDTM, PUTATIVE-RELATED-RELATED"/>
    <property type="match status" value="1"/>
</dbReference>
<dbReference type="Pfam" id="PF00854">
    <property type="entry name" value="PTR2"/>
    <property type="match status" value="2"/>
</dbReference>
<keyword evidence="7 9" id="KW-0472">Membrane</keyword>
<feature type="transmembrane region" description="Helical" evidence="9">
    <location>
        <begin position="108"/>
        <end position="133"/>
    </location>
</feature>
<dbReference type="Gene3D" id="1.20.1250.20">
    <property type="entry name" value="MFS general substrate transporter like domains"/>
    <property type="match status" value="2"/>
</dbReference>
<dbReference type="KEGG" id="kfa:Q73A0000_02665"/>
<feature type="transmembrane region" description="Helical" evidence="9">
    <location>
        <begin position="274"/>
        <end position="292"/>
    </location>
</feature>
<name>A0A7M2Y5G0_9FLAO</name>
<feature type="transmembrane region" description="Helical" evidence="9">
    <location>
        <begin position="496"/>
        <end position="520"/>
    </location>
</feature>
<organism evidence="10 11">
    <name type="scientific">Kaistella flava</name>
    <name type="common">ex Peng et al. 2021</name>
    <dbReference type="NCBI Taxonomy" id="2038776"/>
    <lineage>
        <taxon>Bacteria</taxon>
        <taxon>Pseudomonadati</taxon>
        <taxon>Bacteroidota</taxon>
        <taxon>Flavobacteriia</taxon>
        <taxon>Flavobacteriales</taxon>
        <taxon>Weeksellaceae</taxon>
        <taxon>Chryseobacterium group</taxon>
        <taxon>Kaistella</taxon>
    </lineage>
</organism>
<evidence type="ECO:0000256" key="6">
    <source>
        <dbReference type="ARBA" id="ARBA00022989"/>
    </source>
</evidence>
<keyword evidence="5" id="KW-0571">Peptide transport</keyword>
<dbReference type="PROSITE" id="PS01022">
    <property type="entry name" value="PTR2_1"/>
    <property type="match status" value="1"/>
</dbReference>
<evidence type="ECO:0000256" key="8">
    <source>
        <dbReference type="RuleBase" id="RU003755"/>
    </source>
</evidence>
<keyword evidence="6 9" id="KW-1133">Transmembrane helix</keyword>
<feature type="transmembrane region" description="Helical" evidence="9">
    <location>
        <begin position="174"/>
        <end position="194"/>
    </location>
</feature>
<feature type="transmembrane region" description="Helical" evidence="9">
    <location>
        <begin position="461"/>
        <end position="484"/>
    </location>
</feature>
<evidence type="ECO:0000313" key="11">
    <source>
        <dbReference type="Proteomes" id="UP000594195"/>
    </source>
</evidence>
<feature type="transmembrane region" description="Helical" evidence="9">
    <location>
        <begin position="215"/>
        <end position="236"/>
    </location>
</feature>
<dbReference type="InterPro" id="IPR000109">
    <property type="entry name" value="POT_fam"/>
</dbReference>
<evidence type="ECO:0000256" key="9">
    <source>
        <dbReference type="SAM" id="Phobius"/>
    </source>
</evidence>
<dbReference type="GO" id="GO:0005886">
    <property type="term" value="C:plasma membrane"/>
    <property type="evidence" value="ECO:0007669"/>
    <property type="project" value="UniProtKB-SubCell"/>
</dbReference>
<reference evidence="10 11" key="1">
    <citation type="submission" date="2019-05" db="EMBL/GenBank/DDBJ databases">
        <title>Chryseobacterium sp. isolated from King George Island, maritime Antarctica.</title>
        <authorList>
            <person name="Peng X."/>
        </authorList>
    </citation>
    <scope>NUCLEOTIDE SEQUENCE [LARGE SCALE GENOMIC DNA]</scope>
    <source>
        <strain evidence="10 11">7-3A</strain>
    </source>
</reference>
<accession>A0A7M2Y5G0</accession>
<keyword evidence="5" id="KW-0653">Protein transport</keyword>
<feature type="transmembrane region" description="Helical" evidence="9">
    <location>
        <begin position="400"/>
        <end position="418"/>
    </location>
</feature>
<dbReference type="NCBIfam" id="TIGR00924">
    <property type="entry name" value="yjdL_sub1_fam"/>
    <property type="match status" value="1"/>
</dbReference>
<gene>
    <name evidence="10" type="ORF">Q73A0000_02665</name>
</gene>
<dbReference type="InterPro" id="IPR036259">
    <property type="entry name" value="MFS_trans_sf"/>
</dbReference>
<dbReference type="SUPFAM" id="SSF103473">
    <property type="entry name" value="MFS general substrate transporter"/>
    <property type="match status" value="2"/>
</dbReference>
<feature type="transmembrane region" description="Helical" evidence="9">
    <location>
        <begin position="248"/>
        <end position="267"/>
    </location>
</feature>
<dbReference type="Proteomes" id="UP000594195">
    <property type="component" value="Chromosome"/>
</dbReference>